<reference evidence="2" key="1">
    <citation type="submission" date="2010-07" db="EMBL/GenBank/DDBJ databases">
        <authorList>
            <person name="Weinstock G."/>
            <person name="Sodergren E."/>
            <person name="Clifton S."/>
            <person name="Fulton L."/>
            <person name="Fulton B."/>
            <person name="Courtney L."/>
            <person name="Fronick C."/>
            <person name="Harrison M."/>
            <person name="Strong C."/>
            <person name="Farmer C."/>
            <person name="Delahaunty K."/>
            <person name="Markovic C."/>
            <person name="Hall O."/>
            <person name="Minx P."/>
            <person name="Tomlinson C."/>
            <person name="Mitreva M."/>
            <person name="Hou S."/>
            <person name="Chen J."/>
            <person name="Wollam A."/>
            <person name="Pepin K.H."/>
            <person name="Johnson M."/>
            <person name="Bhonagiri V."/>
            <person name="Zhang X."/>
            <person name="Suruliraj S."/>
            <person name="Warren W."/>
            <person name="Chinwalla A."/>
            <person name="Mardis E.R."/>
            <person name="Wilson R.K."/>
        </authorList>
    </citation>
    <scope>NUCLEOTIDE SEQUENCE [LARGE SCALE GENOMIC DNA]</scope>
    <source>
        <strain evidence="2">TX4248</strain>
    </source>
</reference>
<sequence>MANDAEYTTMNDGQLANNSITFVNQLKAREYFNVRHYFQPL</sequence>
<gene>
    <name evidence="1" type="ORF">HMPREF9498_02318</name>
</gene>
<evidence type="ECO:0000313" key="2">
    <source>
        <dbReference type="Proteomes" id="UP000004846"/>
    </source>
</evidence>
<protein>
    <submittedName>
        <fullName evidence="1">Uncharacterized protein</fullName>
    </submittedName>
</protein>
<comment type="caution">
    <text evidence="1">The sequence shown here is derived from an EMBL/GenBank/DDBJ whole genome shotgun (WGS) entry which is preliminary data.</text>
</comment>
<evidence type="ECO:0000313" key="1">
    <source>
        <dbReference type="EMBL" id="EFM82041.1"/>
    </source>
</evidence>
<dbReference type="HOGENOM" id="CLU_3269568_0_0_9"/>
<dbReference type="EMBL" id="AEBR01000080">
    <property type="protein sequence ID" value="EFM82041.1"/>
    <property type="molecule type" value="Genomic_DNA"/>
</dbReference>
<accession>A0A125W428</accession>
<organism evidence="1 2">
    <name type="scientific">Enterococcus faecalis TX4248</name>
    <dbReference type="NCBI Taxonomy" id="749495"/>
    <lineage>
        <taxon>Bacteria</taxon>
        <taxon>Bacillati</taxon>
        <taxon>Bacillota</taxon>
        <taxon>Bacilli</taxon>
        <taxon>Lactobacillales</taxon>
        <taxon>Enterococcaceae</taxon>
        <taxon>Enterococcus</taxon>
    </lineage>
</organism>
<dbReference type="Proteomes" id="UP000004846">
    <property type="component" value="Unassembled WGS sequence"/>
</dbReference>
<dbReference type="AlphaFoldDB" id="A0A125W428"/>
<proteinExistence type="predicted"/>
<name>A0A125W428_ENTFL</name>